<dbReference type="GO" id="GO:0008757">
    <property type="term" value="F:S-adenosylmethionine-dependent methyltransferase activity"/>
    <property type="evidence" value="ECO:0007669"/>
    <property type="project" value="InterPro"/>
</dbReference>
<feature type="domain" description="Methyltransferase type 11" evidence="2">
    <location>
        <begin position="61"/>
        <end position="164"/>
    </location>
</feature>
<evidence type="ECO:0000313" key="3">
    <source>
        <dbReference type="EMBL" id="PKS12457.1"/>
    </source>
</evidence>
<dbReference type="InterPro" id="IPR013216">
    <property type="entry name" value="Methyltransf_11"/>
</dbReference>
<dbReference type="Gene3D" id="3.40.50.150">
    <property type="entry name" value="Vaccinia Virus protein VP39"/>
    <property type="match status" value="1"/>
</dbReference>
<dbReference type="Pfam" id="PF08241">
    <property type="entry name" value="Methyltransf_11"/>
    <property type="match status" value="1"/>
</dbReference>
<organism evidence="3 4">
    <name type="scientific">Lomentospora prolificans</name>
    <dbReference type="NCBI Taxonomy" id="41688"/>
    <lineage>
        <taxon>Eukaryota</taxon>
        <taxon>Fungi</taxon>
        <taxon>Dikarya</taxon>
        <taxon>Ascomycota</taxon>
        <taxon>Pezizomycotina</taxon>
        <taxon>Sordariomycetes</taxon>
        <taxon>Hypocreomycetidae</taxon>
        <taxon>Microascales</taxon>
        <taxon>Microascaceae</taxon>
        <taxon>Lomentospora</taxon>
    </lineage>
</organism>
<sequence>MSSPSSPSSPSREPQKAAVEHFNSSAAQYERSTGGCTRELARDLLNLQALKSVTFPDSKVLDNACGTAIVAEEILKRCKENGTAAPTITAVDAAPNMIYLARAKFEDAPVTDKLSFAAMPGEKLDFPDNSFTHSITNLGILFFSDGEAGAKEIYRTLAPGGVAIVTTWAELGYLTRVIHPAQNLIRPCDPTFKIPIPPVWFKPDYVEERMREGGFTKVEMTEKTVHYGAPTVDDLTQLLVTSFQTLYMDWPEHERNKFIKTVGNLVKKTSSSYTMSDGQEGVGIPMRAIVAVCYK</sequence>
<proteinExistence type="inferred from homology"/>
<comment type="similarity">
    <text evidence="1">Belongs to the methyltransferase superfamily. LaeA methyltransferase family.</text>
</comment>
<dbReference type="OrthoDB" id="2013972at2759"/>
<dbReference type="SUPFAM" id="SSF53335">
    <property type="entry name" value="S-adenosyl-L-methionine-dependent methyltransferases"/>
    <property type="match status" value="1"/>
</dbReference>
<dbReference type="STRING" id="41688.A0A2N3NJ33"/>
<keyword evidence="4" id="KW-1185">Reference proteome</keyword>
<protein>
    <recommendedName>
        <fullName evidence="2">Methyltransferase type 11 domain-containing protein</fullName>
    </recommendedName>
</protein>
<accession>A0A2N3NJ33</accession>
<evidence type="ECO:0000259" key="2">
    <source>
        <dbReference type="Pfam" id="PF08241"/>
    </source>
</evidence>
<comment type="caution">
    <text evidence="3">The sequence shown here is derived from an EMBL/GenBank/DDBJ whole genome shotgun (WGS) entry which is preliminary data.</text>
</comment>
<reference evidence="3 4" key="1">
    <citation type="journal article" date="2017" name="G3 (Bethesda)">
        <title>First Draft Genome Sequence of the Pathogenic Fungus Lomentospora prolificans (Formerly Scedosporium prolificans).</title>
        <authorList>
            <person name="Luo R."/>
            <person name="Zimin A."/>
            <person name="Workman R."/>
            <person name="Fan Y."/>
            <person name="Pertea G."/>
            <person name="Grossman N."/>
            <person name="Wear M.P."/>
            <person name="Jia B."/>
            <person name="Miller H."/>
            <person name="Casadevall A."/>
            <person name="Timp W."/>
            <person name="Zhang S.X."/>
            <person name="Salzberg S.L."/>
        </authorList>
    </citation>
    <scope>NUCLEOTIDE SEQUENCE [LARGE SCALE GENOMIC DNA]</scope>
    <source>
        <strain evidence="3 4">JHH-5317</strain>
    </source>
</reference>
<dbReference type="PANTHER" id="PTHR43591">
    <property type="entry name" value="METHYLTRANSFERASE"/>
    <property type="match status" value="1"/>
</dbReference>
<dbReference type="CDD" id="cd02440">
    <property type="entry name" value="AdoMet_MTases"/>
    <property type="match status" value="1"/>
</dbReference>
<dbReference type="EMBL" id="NLAX01000003">
    <property type="protein sequence ID" value="PKS12457.1"/>
    <property type="molecule type" value="Genomic_DNA"/>
</dbReference>
<dbReference type="VEuPathDB" id="FungiDB:jhhlp_000663"/>
<dbReference type="InParanoid" id="A0A2N3NJ33"/>
<dbReference type="PANTHER" id="PTHR43591:SF105">
    <property type="entry name" value="METHYLTRANSFERASE DOMAIN-CONTAINING PROTEIN-RELATED"/>
    <property type="match status" value="1"/>
</dbReference>
<name>A0A2N3NJ33_9PEZI</name>
<evidence type="ECO:0000256" key="1">
    <source>
        <dbReference type="ARBA" id="ARBA00038158"/>
    </source>
</evidence>
<dbReference type="InterPro" id="IPR029063">
    <property type="entry name" value="SAM-dependent_MTases_sf"/>
</dbReference>
<gene>
    <name evidence="3" type="ORF">jhhlp_000663</name>
</gene>
<dbReference type="AlphaFoldDB" id="A0A2N3NJ33"/>
<evidence type="ECO:0000313" key="4">
    <source>
        <dbReference type="Proteomes" id="UP000233524"/>
    </source>
</evidence>
<dbReference type="Proteomes" id="UP000233524">
    <property type="component" value="Unassembled WGS sequence"/>
</dbReference>